<dbReference type="Proteomes" id="UP001595891">
    <property type="component" value="Unassembled WGS sequence"/>
</dbReference>
<gene>
    <name evidence="1" type="ORF">ACFO8L_03990</name>
</gene>
<evidence type="ECO:0000313" key="2">
    <source>
        <dbReference type="Proteomes" id="UP001595891"/>
    </source>
</evidence>
<dbReference type="Gene3D" id="3.30.530.20">
    <property type="match status" value="1"/>
</dbReference>
<keyword evidence="2" id="KW-1185">Reference proteome</keyword>
<sequence length="211" mass="23183">MRNFPRLVTARLVTGALALFGFPDAGGAPESDARLAAAWRDARDSHRFDENAAPPRKGRRRGRRDISIEISAPIEHVFRVYSDFGNHVGMHSFLKRMVVHQDRTEGGTRHIDFTAVEEIPVAGVPVVSSTHARQRVHHDAFSYETDTWSLPDVVTHQRIVFEDLGGGRTRVTEHLAFEAGVLFIGVTVGKGTAAHKETQAGLKTAIESGAL</sequence>
<dbReference type="InterPro" id="IPR019587">
    <property type="entry name" value="Polyketide_cyclase/dehydratase"/>
</dbReference>
<reference evidence="2" key="1">
    <citation type="journal article" date="2019" name="Int. J. Syst. Evol. Microbiol.">
        <title>The Global Catalogue of Microorganisms (GCM) 10K type strain sequencing project: providing services to taxonomists for standard genome sequencing and annotation.</title>
        <authorList>
            <consortium name="The Broad Institute Genomics Platform"/>
            <consortium name="The Broad Institute Genome Sequencing Center for Infectious Disease"/>
            <person name="Wu L."/>
            <person name="Ma J."/>
        </authorList>
    </citation>
    <scope>NUCLEOTIDE SEQUENCE [LARGE SCALE GENOMIC DNA]</scope>
    <source>
        <strain evidence="2">CCUG 49560</strain>
    </source>
</reference>
<dbReference type="InterPro" id="IPR023393">
    <property type="entry name" value="START-like_dom_sf"/>
</dbReference>
<dbReference type="SUPFAM" id="SSF55961">
    <property type="entry name" value="Bet v1-like"/>
    <property type="match status" value="1"/>
</dbReference>
<dbReference type="EMBL" id="JBHSFN010000002">
    <property type="protein sequence ID" value="MFC4585216.1"/>
    <property type="molecule type" value="Genomic_DNA"/>
</dbReference>
<organism evidence="1 2">
    <name type="scientific">Sphaerisporangium corydalis</name>
    <dbReference type="NCBI Taxonomy" id="1441875"/>
    <lineage>
        <taxon>Bacteria</taxon>
        <taxon>Bacillati</taxon>
        <taxon>Actinomycetota</taxon>
        <taxon>Actinomycetes</taxon>
        <taxon>Streptosporangiales</taxon>
        <taxon>Streptosporangiaceae</taxon>
        <taxon>Sphaerisporangium</taxon>
    </lineage>
</organism>
<accession>A0ABV9E6T0</accession>
<name>A0ABV9E6T0_9ACTN</name>
<dbReference type="CDD" id="cd07812">
    <property type="entry name" value="SRPBCC"/>
    <property type="match status" value="1"/>
</dbReference>
<evidence type="ECO:0000313" key="1">
    <source>
        <dbReference type="EMBL" id="MFC4585216.1"/>
    </source>
</evidence>
<protein>
    <submittedName>
        <fullName evidence="1">SRPBCC family protein</fullName>
    </submittedName>
</protein>
<dbReference type="Pfam" id="PF10604">
    <property type="entry name" value="Polyketide_cyc2"/>
    <property type="match status" value="1"/>
</dbReference>
<dbReference type="RefSeq" id="WP_262850546.1">
    <property type="nucleotide sequence ID" value="NZ_JANZYP010000109.1"/>
</dbReference>
<proteinExistence type="predicted"/>
<comment type="caution">
    <text evidence="1">The sequence shown here is derived from an EMBL/GenBank/DDBJ whole genome shotgun (WGS) entry which is preliminary data.</text>
</comment>